<keyword evidence="7" id="KW-0812">Transmembrane</keyword>
<dbReference type="InterPro" id="IPR041033">
    <property type="entry name" value="SpaA_PFL_dom_1"/>
</dbReference>
<keyword evidence="7" id="KW-1133">Transmembrane helix</keyword>
<keyword evidence="4" id="KW-0572">Peptidoglycan-anchor</keyword>
<keyword evidence="3" id="KW-0732">Signal</keyword>
<gene>
    <name evidence="10" type="ORF">DWW07_15035</name>
</gene>
<protein>
    <submittedName>
        <fullName evidence="10">LPXTG cell wall anchor domain-containing protein</fullName>
    </submittedName>
</protein>
<dbReference type="EMBL" id="QRZI01000012">
    <property type="protein sequence ID" value="RGV61577.1"/>
    <property type="molecule type" value="Genomic_DNA"/>
</dbReference>
<feature type="coiled-coil region" evidence="5">
    <location>
        <begin position="253"/>
        <end position="280"/>
    </location>
</feature>
<dbReference type="InterPro" id="IPR003646">
    <property type="entry name" value="SH3-like_bac-type"/>
</dbReference>
<dbReference type="PROSITE" id="PS51820">
    <property type="entry name" value="PA14"/>
    <property type="match status" value="1"/>
</dbReference>
<keyword evidence="5" id="KW-0175">Coiled coil</keyword>
<feature type="compositionally biased region" description="Acidic residues" evidence="6">
    <location>
        <begin position="338"/>
        <end position="347"/>
    </location>
</feature>
<dbReference type="Pfam" id="PF00746">
    <property type="entry name" value="Gram_pos_anchor"/>
    <property type="match status" value="1"/>
</dbReference>
<keyword evidence="7" id="KW-0472">Membrane</keyword>
<dbReference type="Gene3D" id="2.60.40.1140">
    <property type="entry name" value="Collagen-binding surface protein Cna, B-type domain"/>
    <property type="match status" value="2"/>
</dbReference>
<evidence type="ECO:0000256" key="7">
    <source>
        <dbReference type="SAM" id="Phobius"/>
    </source>
</evidence>
<evidence type="ECO:0000313" key="11">
    <source>
        <dbReference type="Proteomes" id="UP000265828"/>
    </source>
</evidence>
<keyword evidence="2" id="KW-0964">Secreted</keyword>
<feature type="region of interest" description="Disordered" evidence="6">
    <location>
        <begin position="70"/>
        <end position="139"/>
    </location>
</feature>
<feature type="compositionally biased region" description="Acidic residues" evidence="6">
    <location>
        <begin position="354"/>
        <end position="366"/>
    </location>
</feature>
<organism evidence="10 11">
    <name type="scientific">Blautia obeum</name>
    <dbReference type="NCBI Taxonomy" id="40520"/>
    <lineage>
        <taxon>Bacteria</taxon>
        <taxon>Bacillati</taxon>
        <taxon>Bacillota</taxon>
        <taxon>Clostridia</taxon>
        <taxon>Lachnospirales</taxon>
        <taxon>Lachnospiraceae</taxon>
        <taxon>Blautia</taxon>
    </lineage>
</organism>
<dbReference type="Proteomes" id="UP000265828">
    <property type="component" value="Unassembled WGS sequence"/>
</dbReference>
<evidence type="ECO:0000256" key="3">
    <source>
        <dbReference type="ARBA" id="ARBA00022729"/>
    </source>
</evidence>
<feature type="domain" description="PA14" evidence="9">
    <location>
        <begin position="891"/>
        <end position="1096"/>
    </location>
</feature>
<feature type="transmembrane region" description="Helical" evidence="7">
    <location>
        <begin position="1767"/>
        <end position="1786"/>
    </location>
</feature>
<evidence type="ECO:0000256" key="2">
    <source>
        <dbReference type="ARBA" id="ARBA00022525"/>
    </source>
</evidence>
<proteinExistence type="predicted"/>
<evidence type="ECO:0000256" key="6">
    <source>
        <dbReference type="SAM" id="MobiDB-lite"/>
    </source>
</evidence>
<evidence type="ECO:0000313" key="10">
    <source>
        <dbReference type="EMBL" id="RGV61577.1"/>
    </source>
</evidence>
<dbReference type="NCBIfam" id="TIGR01167">
    <property type="entry name" value="LPXTG_anchor"/>
    <property type="match status" value="1"/>
</dbReference>
<sequence length="1796" mass="200424">MHIIGDVNMKRENNKKFKKRKRNQNRSLTCRVLSMMFAIVLFCSTVLINTDYVSQASSFDDMVDMVEVEEDSAAADTSEDTGDDLGTDVNFESESEEGSAETYSESDDFGSSDADFSSGENMFTDGTSESSTPTEEAAQPVSCIVKLKNETIEVKAEAPAGVLPNGTQMIVKAVENNTEDAELTDQYNKLAAKITEQLQSQGKNLDGFLAYNVSFTDADGNPVEPSDKVTYSFIYKEASSPELTDPAASTVTAAMIRTNKETSELELTELKAEEDKLTVETNESRQLTKAAFQSAATAAYTFVWSSTPAADDNENTENKEENGEVNNEEVNTDTNTENTEENEEETNTENNVENSEEEQNPEEAPDQEQTKMIRVIADEVNLRVTPSTEAEVIATVDTDTQLPLIETVTDEDEFTWYKVSYEEAEAYVRSDMAEVVETEEQEIVEEESEEEIPEEVQIEDTEGILTFTKMVNDLVEVIATTEVGVIPEDAELIVNPIEQGTDQYAETETKLNEKAEEDGYEIAGFLAYDIFFQDSEGNKIEPVDGSVNVSMHYIEPSVPEKVAQAAENGSEAAVFTEEDEFSQNETITNQMSVTMMHLVEDENGNVNVVDMTQEGTANVETDVAGSVQKAEFETTSFSTFTITWKDKNEIKGTLKINVIDTNGNEIGSDKSINLEYKREYLVNQVVEEQKIGAIEGYSFYKAKVSSSPKAEGTVVKRIRFDDEKNQYSSDSGGGWEDIGNNTVYFIYAKNPTTIPTIDHTKAGITMKMTNLDSNDNSHRSIGKDKDHLINFGDNSGYGDGTIRKGLLNNILDDNGYPTTTNTNTNIESLFSGKTVNNLFSSDYYDATGYYEYSSFKNYAYLGNDSNNFKVYDAIGTPSNDSLNTNGKVAFFYKRGNFMPYNDIASGKFSTNTNQYDENGNELKDTDPAKGKELYLSQGTDYYFSMYMGANFIQPKDGNATHNGSKSPMIYEFNGDDDMWVYIDNVLVLDIGGVHEAHSGKIDFSTGDVSWTDCSLNGKPSTSSTTLKEIFQNAEIFPDGKPWDNNKVGEYFKGNTFKDYTTHSFKMFYMERGAGASNLHMKLNIQVIPEGQVEVRKELSNTDKEKYSNVKFAFQVYAQKINAKDANGNETYSETDYVPLTSAVYGASGQPTDKKVTFEDNVFYLRPDESAIFTGLKANRKYYVKEIGVKSEEYDEVKINNTSYKEFNENKEQVGEIKDISTDKKQVSQRPVVVYTNNCSAANSRELQITKKMKDNKVVVDTFSFKIQLSNSIGELVPYVNGDYYLKDADGNYYYNEEGNLTSNGKTAKVCGKTDNDGIVKGVPVDYTVVVTQLLSGTNFLVTEVNYDEESYNPPVKTVDDTTCGRATVTGADGKIELNKNAKVTITNEIKKLDEPEAPFIEVTKTFVGLTKAQVKELALANPPYQITVTNGNDSRTLKMETNDTEFNKNLTGEDTTWTYTWKLQDCSDGTYHVVESNYSKDGYQVTPTVSGKNSDSADVITEKANIRYDKWSITPNCNLREYTVGNINLIVAELTQNKGYFVWTRQPASVSSRMAIIEKIKTQWKKASIDNCYFFSGLDKIEATLIFRGGHIRYNGINTMCFDDPKQWTKFATGNYTIEGGHDAEVEFVNTYEESTADLDLVKVSKNDTGLELEGAEFQLYKKENGTYQKSGNPITIKNSETDIELKELKQGEYYLEETKAPVGYMLLGKKIYFKQVDGNISLIDEQGTESVETPEFWSLSTTNGKNVLTIQNQILYSLPSTGGSGIYWYMIGGMVLMSTAAWILYKNKCKEVLGK</sequence>
<dbReference type="Gene3D" id="2.60.40.10">
    <property type="entry name" value="Immunoglobulins"/>
    <property type="match status" value="1"/>
</dbReference>
<feature type="region of interest" description="Disordered" evidence="6">
    <location>
        <begin position="307"/>
        <end position="368"/>
    </location>
</feature>
<keyword evidence="1" id="KW-0134">Cell wall</keyword>
<dbReference type="InterPro" id="IPR019931">
    <property type="entry name" value="LPXTG_anchor"/>
</dbReference>
<dbReference type="Pfam" id="PF17802">
    <property type="entry name" value="SpaA"/>
    <property type="match status" value="1"/>
</dbReference>
<feature type="compositionally biased region" description="Polar residues" evidence="6">
    <location>
        <begin position="124"/>
        <end position="134"/>
    </location>
</feature>
<feature type="compositionally biased region" description="Acidic residues" evidence="6">
    <location>
        <begin position="70"/>
        <end position="110"/>
    </location>
</feature>
<feature type="compositionally biased region" description="Low complexity" evidence="6">
    <location>
        <begin position="111"/>
        <end position="120"/>
    </location>
</feature>
<evidence type="ECO:0000256" key="5">
    <source>
        <dbReference type="SAM" id="Coils"/>
    </source>
</evidence>
<accession>A0A395X3Y3</accession>
<dbReference type="Gene3D" id="2.30.30.40">
    <property type="entry name" value="SH3 Domains"/>
    <property type="match status" value="1"/>
</dbReference>
<evidence type="ECO:0000259" key="8">
    <source>
        <dbReference type="PROSITE" id="PS51781"/>
    </source>
</evidence>
<name>A0A395X3Y3_9FIRM</name>
<evidence type="ECO:0000256" key="4">
    <source>
        <dbReference type="ARBA" id="ARBA00023088"/>
    </source>
</evidence>
<dbReference type="InterPro" id="IPR037524">
    <property type="entry name" value="PA14/GLEYA"/>
</dbReference>
<dbReference type="InterPro" id="IPR013783">
    <property type="entry name" value="Ig-like_fold"/>
</dbReference>
<dbReference type="PROSITE" id="PS51781">
    <property type="entry name" value="SH3B"/>
    <property type="match status" value="1"/>
</dbReference>
<dbReference type="Pfam" id="PF08239">
    <property type="entry name" value="SH3_3"/>
    <property type="match status" value="1"/>
</dbReference>
<feature type="domain" description="SH3b" evidence="8">
    <location>
        <begin position="368"/>
        <end position="437"/>
    </location>
</feature>
<reference evidence="10 11" key="1">
    <citation type="submission" date="2018-08" db="EMBL/GenBank/DDBJ databases">
        <title>A genome reference for cultivated species of the human gut microbiota.</title>
        <authorList>
            <person name="Zou Y."/>
            <person name="Xue W."/>
            <person name="Luo G."/>
        </authorList>
    </citation>
    <scope>NUCLEOTIDE SEQUENCE [LARGE SCALE GENOMIC DNA]</scope>
    <source>
        <strain evidence="10 11">AF14-23</strain>
    </source>
</reference>
<evidence type="ECO:0000256" key="1">
    <source>
        <dbReference type="ARBA" id="ARBA00022512"/>
    </source>
</evidence>
<evidence type="ECO:0000259" key="9">
    <source>
        <dbReference type="PROSITE" id="PS51820"/>
    </source>
</evidence>
<comment type="caution">
    <text evidence="10">The sequence shown here is derived from an EMBL/GenBank/DDBJ whole genome shotgun (WGS) entry which is preliminary data.</text>
</comment>